<evidence type="ECO:0000313" key="2">
    <source>
        <dbReference type="Proteomes" id="UP001556118"/>
    </source>
</evidence>
<reference evidence="1 2" key="1">
    <citation type="submission" date="2024-06" db="EMBL/GenBank/DDBJ databases">
        <title>Novosphingobium rhizovicinus M1R2S20.</title>
        <authorList>
            <person name="Sun J.-Q."/>
        </authorList>
    </citation>
    <scope>NUCLEOTIDE SEQUENCE [LARGE SCALE GENOMIC DNA]</scope>
    <source>
        <strain evidence="1 2">M1R2S20</strain>
    </source>
</reference>
<comment type="caution">
    <text evidence="1">The sequence shown here is derived from an EMBL/GenBank/DDBJ whole genome shotgun (WGS) entry which is preliminary data.</text>
</comment>
<organism evidence="1 2">
    <name type="scientific">Novosphingobium rhizovicinum</name>
    <dbReference type="NCBI Taxonomy" id="3228928"/>
    <lineage>
        <taxon>Bacteria</taxon>
        <taxon>Pseudomonadati</taxon>
        <taxon>Pseudomonadota</taxon>
        <taxon>Alphaproteobacteria</taxon>
        <taxon>Sphingomonadales</taxon>
        <taxon>Sphingomonadaceae</taxon>
        <taxon>Novosphingobium</taxon>
    </lineage>
</organism>
<sequence length="95" mass="10241">MTQATTDRVISLRSASDAVRPILEALDAGSEDPAFLNVLPFRTRHDKPAGSVVLRRARDSATLHQVAALQAQRIIALGGRHSTPSQQSVPQRGMT</sequence>
<dbReference type="Proteomes" id="UP001556118">
    <property type="component" value="Unassembled WGS sequence"/>
</dbReference>
<name>A0ABV3RCH7_9SPHN</name>
<accession>A0ABV3RCH7</accession>
<dbReference type="RefSeq" id="WP_367773479.1">
    <property type="nucleotide sequence ID" value="NZ_JBFNXR010000039.1"/>
</dbReference>
<protein>
    <submittedName>
        <fullName evidence="1">Uncharacterized protein</fullName>
    </submittedName>
</protein>
<gene>
    <name evidence="1" type="ORF">ABUH87_10935</name>
</gene>
<dbReference type="EMBL" id="JBFNXR010000039">
    <property type="protein sequence ID" value="MEW9855670.1"/>
    <property type="molecule type" value="Genomic_DNA"/>
</dbReference>
<keyword evidence="2" id="KW-1185">Reference proteome</keyword>
<proteinExistence type="predicted"/>
<evidence type="ECO:0000313" key="1">
    <source>
        <dbReference type="EMBL" id="MEW9855670.1"/>
    </source>
</evidence>